<gene>
    <name evidence="1" type="ORF">Fmac_027638</name>
</gene>
<sequence>MAKENFKLLSSYFEFAPAPVIHIRKVSLAPVLETIAEEAEECEEDLSDPH</sequence>
<comment type="caution">
    <text evidence="1">The sequence shown here is derived from an EMBL/GenBank/DDBJ whole genome shotgun (WGS) entry which is preliminary data.</text>
</comment>
<evidence type="ECO:0000313" key="2">
    <source>
        <dbReference type="Proteomes" id="UP001603857"/>
    </source>
</evidence>
<reference evidence="1 2" key="1">
    <citation type="submission" date="2024-08" db="EMBL/GenBank/DDBJ databases">
        <title>Insights into the chromosomal genome structure of Flemingia macrophylla.</title>
        <authorList>
            <person name="Ding Y."/>
            <person name="Zhao Y."/>
            <person name="Bi W."/>
            <person name="Wu M."/>
            <person name="Zhao G."/>
            <person name="Gong Y."/>
            <person name="Li W."/>
            <person name="Zhang P."/>
        </authorList>
    </citation>
    <scope>NUCLEOTIDE SEQUENCE [LARGE SCALE GENOMIC DNA]</scope>
    <source>
        <strain evidence="1">DYQJB</strain>
        <tissue evidence="1">Leaf</tissue>
    </source>
</reference>
<proteinExistence type="predicted"/>
<accession>A0ABD1LIB6</accession>
<dbReference type="Proteomes" id="UP001603857">
    <property type="component" value="Unassembled WGS sequence"/>
</dbReference>
<dbReference type="AlphaFoldDB" id="A0ABD1LIB6"/>
<evidence type="ECO:0000313" key="1">
    <source>
        <dbReference type="EMBL" id="KAL2323259.1"/>
    </source>
</evidence>
<protein>
    <submittedName>
        <fullName evidence="1">Uncharacterized protein</fullName>
    </submittedName>
</protein>
<dbReference type="EMBL" id="JBGMDY010000009">
    <property type="protein sequence ID" value="KAL2323259.1"/>
    <property type="molecule type" value="Genomic_DNA"/>
</dbReference>
<organism evidence="1 2">
    <name type="scientific">Flemingia macrophylla</name>
    <dbReference type="NCBI Taxonomy" id="520843"/>
    <lineage>
        <taxon>Eukaryota</taxon>
        <taxon>Viridiplantae</taxon>
        <taxon>Streptophyta</taxon>
        <taxon>Embryophyta</taxon>
        <taxon>Tracheophyta</taxon>
        <taxon>Spermatophyta</taxon>
        <taxon>Magnoliopsida</taxon>
        <taxon>eudicotyledons</taxon>
        <taxon>Gunneridae</taxon>
        <taxon>Pentapetalae</taxon>
        <taxon>rosids</taxon>
        <taxon>fabids</taxon>
        <taxon>Fabales</taxon>
        <taxon>Fabaceae</taxon>
        <taxon>Papilionoideae</taxon>
        <taxon>50 kb inversion clade</taxon>
        <taxon>NPAAA clade</taxon>
        <taxon>indigoferoid/millettioid clade</taxon>
        <taxon>Phaseoleae</taxon>
        <taxon>Flemingia</taxon>
    </lineage>
</organism>
<keyword evidence="2" id="KW-1185">Reference proteome</keyword>
<name>A0ABD1LIB6_9FABA</name>